<dbReference type="InterPro" id="IPR018313">
    <property type="entry name" value="SBP_3_CS"/>
</dbReference>
<dbReference type="Pfam" id="PF00497">
    <property type="entry name" value="SBP_bac_3"/>
    <property type="match status" value="1"/>
</dbReference>
<gene>
    <name evidence="4" type="ORF">MNBD_ALPHA08-2327</name>
</gene>
<comment type="subcellular location">
    <subcellularLocation>
        <location evidence="1">Cell envelope</location>
    </subcellularLocation>
</comment>
<evidence type="ECO:0000259" key="3">
    <source>
        <dbReference type="SMART" id="SM00062"/>
    </source>
</evidence>
<accession>A0A3B0SUS8</accession>
<dbReference type="EMBL" id="UOEC01000172">
    <property type="protein sequence ID" value="VAW00264.1"/>
    <property type="molecule type" value="Genomic_DNA"/>
</dbReference>
<feature type="domain" description="Solute-binding protein family 3/N-terminal" evidence="3">
    <location>
        <begin position="37"/>
        <end position="272"/>
    </location>
</feature>
<dbReference type="InterPro" id="IPR001638">
    <property type="entry name" value="Solute-binding_3/MltF_N"/>
</dbReference>
<evidence type="ECO:0000313" key="4">
    <source>
        <dbReference type="EMBL" id="VAW00264.1"/>
    </source>
</evidence>
<dbReference type="SUPFAM" id="SSF53850">
    <property type="entry name" value="Periplasmic binding protein-like II"/>
    <property type="match status" value="1"/>
</dbReference>
<name>A0A3B0SUS8_9ZZZZ</name>
<dbReference type="PANTHER" id="PTHR35936">
    <property type="entry name" value="MEMBRANE-BOUND LYTIC MUREIN TRANSGLYCOSYLASE F"/>
    <property type="match status" value="1"/>
</dbReference>
<keyword evidence="2" id="KW-0732">Signal</keyword>
<reference evidence="4" key="1">
    <citation type="submission" date="2018-06" db="EMBL/GenBank/DDBJ databases">
        <authorList>
            <person name="Zhirakovskaya E."/>
        </authorList>
    </citation>
    <scope>NUCLEOTIDE SEQUENCE</scope>
</reference>
<organism evidence="4">
    <name type="scientific">hydrothermal vent metagenome</name>
    <dbReference type="NCBI Taxonomy" id="652676"/>
    <lineage>
        <taxon>unclassified sequences</taxon>
        <taxon>metagenomes</taxon>
        <taxon>ecological metagenomes</taxon>
    </lineage>
</organism>
<dbReference type="AlphaFoldDB" id="A0A3B0SUS8"/>
<dbReference type="PANTHER" id="PTHR35936:SF19">
    <property type="entry name" value="AMINO-ACID-BINDING PROTEIN YXEM-RELATED"/>
    <property type="match status" value="1"/>
</dbReference>
<proteinExistence type="predicted"/>
<dbReference type="GO" id="GO:0030313">
    <property type="term" value="C:cell envelope"/>
    <property type="evidence" value="ECO:0007669"/>
    <property type="project" value="UniProtKB-SubCell"/>
</dbReference>
<dbReference type="SMART" id="SM00062">
    <property type="entry name" value="PBPb"/>
    <property type="match status" value="1"/>
</dbReference>
<evidence type="ECO:0000256" key="1">
    <source>
        <dbReference type="ARBA" id="ARBA00004196"/>
    </source>
</evidence>
<dbReference type="Gene3D" id="3.40.190.10">
    <property type="entry name" value="Periplasmic binding protein-like II"/>
    <property type="match status" value="2"/>
</dbReference>
<dbReference type="PROSITE" id="PS01039">
    <property type="entry name" value="SBP_BACTERIAL_3"/>
    <property type="match status" value="1"/>
</dbReference>
<sequence length="277" mass="30171">MIRRKFLTGVVASLALTFVATTAQAGPVWDKIKKAGEVVVATEANWAPQSFINDKNELDGFDVDVAKAIAKRMGVKIKFVTPAWDIITAGNWVGRWDMHVGSMTPTKKRGEKFTFPRVYYYTPASVAVHKDSKAKSFADLDGKVIAATTSSTYELYLKKDLTIDAEGVPAFTYQLKPGEIKSLDNVNTSLDDLRLGDGVRLSAVVGSLPSFKEAQKNGYPIRVLGDPVFYEPLSVAIENGDDELAGKISDAVKAMQGDGTLSTLSKKWYGVDYSATK</sequence>
<evidence type="ECO:0000256" key="2">
    <source>
        <dbReference type="ARBA" id="ARBA00022729"/>
    </source>
</evidence>
<protein>
    <submittedName>
        <fullName evidence="4">ABC transporter, substrate-binding protein (Cluster 3, basic aa/glutamine/opines)</fullName>
    </submittedName>
</protein>